<name>A0A9J5WN12_SOLCO</name>
<evidence type="ECO:0000313" key="3">
    <source>
        <dbReference type="Proteomes" id="UP000824120"/>
    </source>
</evidence>
<gene>
    <name evidence="2" type="ORF">H5410_057481</name>
</gene>
<reference evidence="2 3" key="1">
    <citation type="submission" date="2020-09" db="EMBL/GenBank/DDBJ databases">
        <title>De no assembly of potato wild relative species, Solanum commersonii.</title>
        <authorList>
            <person name="Cho K."/>
        </authorList>
    </citation>
    <scope>NUCLEOTIDE SEQUENCE [LARGE SCALE GENOMIC DNA]</scope>
    <source>
        <strain evidence="2">LZ3.2</strain>
        <tissue evidence="2">Leaf</tissue>
    </source>
</reference>
<evidence type="ECO:0000313" key="2">
    <source>
        <dbReference type="EMBL" id="KAG5577347.1"/>
    </source>
</evidence>
<keyword evidence="1" id="KW-0812">Transmembrane</keyword>
<feature type="transmembrane region" description="Helical" evidence="1">
    <location>
        <begin position="46"/>
        <end position="69"/>
    </location>
</feature>
<keyword evidence="1" id="KW-1133">Transmembrane helix</keyword>
<organism evidence="2 3">
    <name type="scientific">Solanum commersonii</name>
    <name type="common">Commerson's wild potato</name>
    <name type="synonym">Commerson's nightshade</name>
    <dbReference type="NCBI Taxonomy" id="4109"/>
    <lineage>
        <taxon>Eukaryota</taxon>
        <taxon>Viridiplantae</taxon>
        <taxon>Streptophyta</taxon>
        <taxon>Embryophyta</taxon>
        <taxon>Tracheophyta</taxon>
        <taxon>Spermatophyta</taxon>
        <taxon>Magnoliopsida</taxon>
        <taxon>eudicotyledons</taxon>
        <taxon>Gunneridae</taxon>
        <taxon>Pentapetalae</taxon>
        <taxon>asterids</taxon>
        <taxon>lamiids</taxon>
        <taxon>Solanales</taxon>
        <taxon>Solanaceae</taxon>
        <taxon>Solanoideae</taxon>
        <taxon>Solaneae</taxon>
        <taxon>Solanum</taxon>
    </lineage>
</organism>
<sequence length="260" mass="28923">MGFSRTPICRIKNSLHICAAVDHSASLVGIADQLDDWPFGVVHHRLALAFSIVVLWVIGLHGTVSLIYLAMCRLLPFTAGLILSFRAQHIGTKGEVRPFGDSPSGFGDPQAFISSFFSTFLLRFAKYCPCFASKLKIPEIQGYSSIIETNKHLRTFNKDVSNGATQDSIMNVHNKTQFTYARINCVPKDSSCDTPLPKILKHSILASNASSSSTKLFKVLESDATLTLKKKNTMHAFIHRFSRLFLSTFVSVFLRSKRSF</sequence>
<comment type="caution">
    <text evidence="2">The sequence shown here is derived from an EMBL/GenBank/DDBJ whole genome shotgun (WGS) entry which is preliminary data.</text>
</comment>
<evidence type="ECO:0000256" key="1">
    <source>
        <dbReference type="SAM" id="Phobius"/>
    </source>
</evidence>
<proteinExistence type="predicted"/>
<keyword evidence="3" id="KW-1185">Reference proteome</keyword>
<dbReference type="EMBL" id="JACXVP010000011">
    <property type="protein sequence ID" value="KAG5577347.1"/>
    <property type="molecule type" value="Genomic_DNA"/>
</dbReference>
<accession>A0A9J5WN12</accession>
<keyword evidence="1" id="KW-0472">Membrane</keyword>
<protein>
    <submittedName>
        <fullName evidence="2">Uncharacterized protein</fullName>
    </submittedName>
</protein>
<dbReference type="Proteomes" id="UP000824120">
    <property type="component" value="Chromosome 11"/>
</dbReference>
<dbReference type="AlphaFoldDB" id="A0A9J5WN12"/>